<dbReference type="Proteomes" id="UP000015854">
    <property type="component" value="Unassembled WGS sequence"/>
</dbReference>
<evidence type="ECO:0000256" key="3">
    <source>
        <dbReference type="SAM" id="MobiDB-lite"/>
    </source>
</evidence>
<evidence type="ECO:0000313" key="7">
    <source>
        <dbReference type="Proteomes" id="UP000015854"/>
    </source>
</evidence>
<feature type="compositionally biased region" description="Polar residues" evidence="3">
    <location>
        <begin position="55"/>
        <end position="115"/>
    </location>
</feature>
<evidence type="ECO:0000256" key="2">
    <source>
        <dbReference type="ARBA" id="ARBA00022801"/>
    </source>
</evidence>
<feature type="compositionally biased region" description="Polar residues" evidence="3">
    <location>
        <begin position="36"/>
        <end position="45"/>
    </location>
</feature>
<name>T0SAV1_LACLC</name>
<feature type="region of interest" description="Disordered" evidence="3">
    <location>
        <begin position="33"/>
        <end position="233"/>
    </location>
</feature>
<evidence type="ECO:0000313" key="6">
    <source>
        <dbReference type="EMBL" id="EQC58450.1"/>
    </source>
</evidence>
<dbReference type="InterPro" id="IPR038765">
    <property type="entry name" value="Papain-like_cys_pep_sf"/>
</dbReference>
<keyword evidence="4" id="KW-0732">Signal</keyword>
<proteinExistence type="inferred from homology"/>
<dbReference type="Gene3D" id="4.10.80.30">
    <property type="entry name" value="DNA polymerase, domain 6"/>
    <property type="match status" value="1"/>
</dbReference>
<dbReference type="InterPro" id="IPR002901">
    <property type="entry name" value="MGlyc_endo_b_GlcNAc-like_dom"/>
</dbReference>
<dbReference type="PANTHER" id="PTHR33308">
    <property type="entry name" value="PEPTIDOGLYCAN HYDROLASE FLGJ"/>
    <property type="match status" value="1"/>
</dbReference>
<feature type="domain" description="Peptidase C51" evidence="5">
    <location>
        <begin position="452"/>
        <end position="581"/>
    </location>
</feature>
<feature type="compositionally biased region" description="Low complexity" evidence="3">
    <location>
        <begin position="118"/>
        <end position="228"/>
    </location>
</feature>
<dbReference type="Gene3D" id="3.90.1720.10">
    <property type="entry name" value="endopeptidase domain like (from Nostoc punctiforme)"/>
    <property type="match status" value="1"/>
</dbReference>
<dbReference type="Pfam" id="PF01832">
    <property type="entry name" value="Glucosaminidase"/>
    <property type="match status" value="1"/>
</dbReference>
<dbReference type="EMBL" id="ATBB01000002">
    <property type="protein sequence ID" value="EQC58450.1"/>
    <property type="molecule type" value="Genomic_DNA"/>
</dbReference>
<dbReference type="PANTHER" id="PTHR33308:SF9">
    <property type="entry name" value="PEPTIDOGLYCAN HYDROLASE FLGJ"/>
    <property type="match status" value="1"/>
</dbReference>
<evidence type="ECO:0000256" key="1">
    <source>
        <dbReference type="ARBA" id="ARBA00010266"/>
    </source>
</evidence>
<dbReference type="SMART" id="SM00047">
    <property type="entry name" value="LYZ2"/>
    <property type="match status" value="1"/>
</dbReference>
<comment type="similarity">
    <text evidence="1">Belongs to the glycosyl hydrolase 73 family.</text>
</comment>
<protein>
    <submittedName>
        <fullName evidence="6">N-acetylmuramoyl-L-alanine amidase</fullName>
    </submittedName>
</protein>
<feature type="chain" id="PRO_5038849345" evidence="4">
    <location>
        <begin position="33"/>
        <end position="583"/>
    </location>
</feature>
<organism evidence="6 7">
    <name type="scientific">Lactococcus cremoris subsp. cremoris TIFN6</name>
    <dbReference type="NCBI Taxonomy" id="1234876"/>
    <lineage>
        <taxon>Bacteria</taxon>
        <taxon>Bacillati</taxon>
        <taxon>Bacillota</taxon>
        <taxon>Bacilli</taxon>
        <taxon>Lactobacillales</taxon>
        <taxon>Streptococcaceae</taxon>
        <taxon>Lactococcus</taxon>
        <taxon>Lactococcus cremoris subsp. cremoris</taxon>
    </lineage>
</organism>
<keyword evidence="2" id="KW-0378">Hydrolase</keyword>
<dbReference type="InterPro" id="IPR007921">
    <property type="entry name" value="CHAP_dom"/>
</dbReference>
<feature type="signal peptide" evidence="4">
    <location>
        <begin position="1"/>
        <end position="32"/>
    </location>
</feature>
<dbReference type="GO" id="GO:0004040">
    <property type="term" value="F:amidase activity"/>
    <property type="evidence" value="ECO:0007669"/>
    <property type="project" value="InterPro"/>
</dbReference>
<dbReference type="AlphaFoldDB" id="T0SAV1"/>
<dbReference type="PROSITE" id="PS50911">
    <property type="entry name" value="CHAP"/>
    <property type="match status" value="1"/>
</dbReference>
<reference evidence="6 7" key="1">
    <citation type="journal article" date="2013" name="ISME J.">
        <title>Multifactorial diversity sustains microbial community stability.</title>
        <authorList>
            <person name="Erkus O."/>
            <person name="de Jager V.C."/>
            <person name="Spus M."/>
            <person name="van Alen-Boerrigter I.J."/>
            <person name="van Rijswijck I.M."/>
            <person name="Hazelwood L."/>
            <person name="Janssen P.W."/>
            <person name="van Hijum S.A."/>
            <person name="Kleerebezem M."/>
            <person name="Smid E.J."/>
        </authorList>
    </citation>
    <scope>NUCLEOTIDE SEQUENCE [LARGE SCALE GENOMIC DNA]</scope>
    <source>
        <strain evidence="6 7">TIFN6</strain>
    </source>
</reference>
<gene>
    <name evidence="6" type="ORF">LLT6_00040</name>
</gene>
<dbReference type="NCBIfam" id="NF006362">
    <property type="entry name" value="PRK08581.1-4"/>
    <property type="match status" value="1"/>
</dbReference>
<dbReference type="PRINTS" id="PR01002">
    <property type="entry name" value="FLGFLGJ"/>
</dbReference>
<dbReference type="Pfam" id="PF05257">
    <property type="entry name" value="CHAP"/>
    <property type="match status" value="1"/>
</dbReference>
<dbReference type="SUPFAM" id="SSF54001">
    <property type="entry name" value="Cysteine proteinases"/>
    <property type="match status" value="1"/>
</dbReference>
<dbReference type="Gene3D" id="1.10.530.10">
    <property type="match status" value="1"/>
</dbReference>
<evidence type="ECO:0000256" key="4">
    <source>
        <dbReference type="SAM" id="SignalP"/>
    </source>
</evidence>
<dbReference type="PATRIC" id="fig|1234876.3.peg.2"/>
<sequence>MVNTQVKRVKKQKFIAGTALLLGMATFGMVGKADDLSSSNTNGGVDNSKVDNDNQESVKTSTEGVSSTTENANTVPGSKVTSTVDSESAPSKTISVGTQSNISGTSDGSDSLQKTETSDSSSKPSTSDSSSKPSTSDSSSKPSTSDSSSKPSTSDSSSKPSTSVSSSKPSTSNSSSKPSTSNSSSKPSTSNSSSNNNSATKPSTTTQAPPVAPSTTAPSATPSTTAPSNYYQNSSYNQTSTAAQIPNSSSDSAASVYSGPVLKKIEAAKSIEKIDSSSTEAFIKSIADRVRILAGKNNLYASIILAQAILESGSGQSNMTQQYFNIFNITGAYLGKSISFKTEEFSGNNPYYIEQSFRVYSNYDQALDDYINLMIKGTTWNSEIYAGAWKSHAKTYQEAAQALQGIFATDPEYAQKLIEIIEEYNLNFYDNVDSTTQVLDSNIPESPLVASKLDSSTYPDYNGVDYPGADSYAFGNCTQYVYNRIIQLGGQIGTHMGNGGEWGINAQAQGYFTTTVPTEGYAVSFPPGVAGSSPEYGHVAFVEKVYPDNSILVSEMNVKGNNIVSERHISAGVAALATYIQPK</sequence>
<evidence type="ECO:0000259" key="5">
    <source>
        <dbReference type="PROSITE" id="PS50911"/>
    </source>
</evidence>
<comment type="caution">
    <text evidence="6">The sequence shown here is derived from an EMBL/GenBank/DDBJ whole genome shotgun (WGS) entry which is preliminary data.</text>
</comment>
<accession>T0SAV1</accession>
<dbReference type="InterPro" id="IPR051056">
    <property type="entry name" value="Glycosyl_Hydrolase_73"/>
</dbReference>